<dbReference type="Proteomes" id="UP000317421">
    <property type="component" value="Unassembled WGS sequence"/>
</dbReference>
<feature type="domain" description="Pyrrolo-quinoline quinone repeat" evidence="3">
    <location>
        <begin position="101"/>
        <end position="347"/>
    </location>
</feature>
<reference evidence="4 5" key="1">
    <citation type="submission" date="2019-02" db="EMBL/GenBank/DDBJ databases">
        <title>Deep-cultivation of Planctomycetes and their phenomic and genomic characterization uncovers novel biology.</title>
        <authorList>
            <person name="Wiegand S."/>
            <person name="Jogler M."/>
            <person name="Boedeker C."/>
            <person name="Pinto D."/>
            <person name="Vollmers J."/>
            <person name="Rivas-Marin E."/>
            <person name="Kohn T."/>
            <person name="Peeters S.H."/>
            <person name="Heuer A."/>
            <person name="Rast P."/>
            <person name="Oberbeckmann S."/>
            <person name="Bunk B."/>
            <person name="Jeske O."/>
            <person name="Meyerdierks A."/>
            <person name="Storesund J.E."/>
            <person name="Kallscheuer N."/>
            <person name="Luecker S."/>
            <person name="Lage O.M."/>
            <person name="Pohl T."/>
            <person name="Merkel B.J."/>
            <person name="Hornburger P."/>
            <person name="Mueller R.-W."/>
            <person name="Bruemmer F."/>
            <person name="Labrenz M."/>
            <person name="Spormann A.M."/>
            <person name="Op Den Camp H."/>
            <person name="Overmann J."/>
            <person name="Amann R."/>
            <person name="Jetten M.S.M."/>
            <person name="Mascher T."/>
            <person name="Medema M.H."/>
            <person name="Devos D.P."/>
            <person name="Kaster A.-K."/>
            <person name="Ovreas L."/>
            <person name="Rohde M."/>
            <person name="Galperin M.Y."/>
            <person name="Jogler C."/>
        </authorList>
    </citation>
    <scope>NUCLEOTIDE SEQUENCE [LARGE SCALE GENOMIC DNA]</scope>
    <source>
        <strain evidence="4 5">Pla108</strain>
    </source>
</reference>
<evidence type="ECO:0000259" key="3">
    <source>
        <dbReference type="Pfam" id="PF13360"/>
    </source>
</evidence>
<dbReference type="Pfam" id="PF13360">
    <property type="entry name" value="PQQ_2"/>
    <property type="match status" value="1"/>
</dbReference>
<keyword evidence="5" id="KW-1185">Reference proteome</keyword>
<protein>
    <submittedName>
        <fullName evidence="4">Outer membrane biogenesis protein BamB</fullName>
    </submittedName>
</protein>
<gene>
    <name evidence="4" type="ORF">Pla108_25120</name>
</gene>
<dbReference type="InterPro" id="IPR018391">
    <property type="entry name" value="PQQ_b-propeller_rpt"/>
</dbReference>
<proteinExistence type="predicted"/>
<dbReference type="EMBL" id="SJPR01000003">
    <property type="protein sequence ID" value="TWT96738.1"/>
    <property type="molecule type" value="Genomic_DNA"/>
</dbReference>
<dbReference type="Gene3D" id="2.40.10.480">
    <property type="match status" value="1"/>
</dbReference>
<feature type="signal peptide" evidence="2">
    <location>
        <begin position="1"/>
        <end position="22"/>
    </location>
</feature>
<dbReference type="PANTHER" id="PTHR34512">
    <property type="entry name" value="CELL SURFACE PROTEIN"/>
    <property type="match status" value="1"/>
</dbReference>
<dbReference type="AlphaFoldDB" id="A0A5C6ABQ1"/>
<organism evidence="4 5">
    <name type="scientific">Botrimarina colliarenosi</name>
    <dbReference type="NCBI Taxonomy" id="2528001"/>
    <lineage>
        <taxon>Bacteria</taxon>
        <taxon>Pseudomonadati</taxon>
        <taxon>Planctomycetota</taxon>
        <taxon>Planctomycetia</taxon>
        <taxon>Pirellulales</taxon>
        <taxon>Lacipirellulaceae</taxon>
        <taxon>Botrimarina</taxon>
    </lineage>
</organism>
<keyword evidence="2" id="KW-0732">Signal</keyword>
<accession>A0A5C6ABQ1</accession>
<dbReference type="RefSeq" id="WP_146445246.1">
    <property type="nucleotide sequence ID" value="NZ_SJPR01000003.1"/>
</dbReference>
<dbReference type="InterPro" id="IPR002372">
    <property type="entry name" value="PQQ_rpt_dom"/>
</dbReference>
<comment type="caution">
    <text evidence="4">The sequence shown here is derived from an EMBL/GenBank/DDBJ whole genome shotgun (WGS) entry which is preliminary data.</text>
</comment>
<evidence type="ECO:0000313" key="4">
    <source>
        <dbReference type="EMBL" id="TWT96738.1"/>
    </source>
</evidence>
<name>A0A5C6ABQ1_9BACT</name>
<dbReference type="OrthoDB" id="244732at2"/>
<evidence type="ECO:0000256" key="1">
    <source>
        <dbReference type="SAM" id="MobiDB-lite"/>
    </source>
</evidence>
<dbReference type="Gene3D" id="2.130.10.10">
    <property type="entry name" value="YVTN repeat-like/Quinoprotein amine dehydrogenase"/>
    <property type="match status" value="1"/>
</dbReference>
<dbReference type="InterPro" id="IPR015943">
    <property type="entry name" value="WD40/YVTN_repeat-like_dom_sf"/>
</dbReference>
<dbReference type="SUPFAM" id="SSF50998">
    <property type="entry name" value="Quinoprotein alcohol dehydrogenase-like"/>
    <property type="match status" value="1"/>
</dbReference>
<feature type="region of interest" description="Disordered" evidence="1">
    <location>
        <begin position="354"/>
        <end position="380"/>
    </location>
</feature>
<evidence type="ECO:0000256" key="2">
    <source>
        <dbReference type="SAM" id="SignalP"/>
    </source>
</evidence>
<evidence type="ECO:0000313" key="5">
    <source>
        <dbReference type="Proteomes" id="UP000317421"/>
    </source>
</evidence>
<dbReference type="InterPro" id="IPR011047">
    <property type="entry name" value="Quinoprotein_ADH-like_sf"/>
</dbReference>
<sequence precursor="true">MVRSLTPRAALAALLTLATVVAAEARDWTRFRGPNGAGVSLDEAPPVEWSDTKNLAWKVDLPGPGSSCPIVVGDKLFVTCWTGYGLSREEPGDQSDLKRSLLCFNRETGDELWRVEVDAKLPEDEFGGMFAEHGYASHTPVSDGERVYVYFGKTGALAYDMEGNELWRTDCGDGSGIRGWGSASSPVLSGDLVICAATAESRSLIALNKKTGKEVWRHTEDGWDGVWGSPVLVEANGRTELVFAVPFKVLALDLATGDELWSCRGVDNDSVSTSLLAHDDVVYILAGRGGSLAVRAGGDGEVDDTNVLWRAELQGSIATPVFFDGRLYGVGRAGVNCYDAATGDRVYQERFVNADAPAPEEAAPEEAPEGRRGRRGRGGFGSMPYSSPVVVGDLFCHFGRDGVAHVVRLGEEYDQVARNVLTDGGDFSATPALSEGAMYVRSSKCLYCIRSTGESVAAR</sequence>
<feature type="chain" id="PRO_5022665095" evidence="2">
    <location>
        <begin position="23"/>
        <end position="459"/>
    </location>
</feature>
<dbReference type="SMART" id="SM00564">
    <property type="entry name" value="PQQ"/>
    <property type="match status" value="4"/>
</dbReference>
<dbReference type="PANTHER" id="PTHR34512:SF30">
    <property type="entry name" value="OUTER MEMBRANE PROTEIN ASSEMBLY FACTOR BAMB"/>
    <property type="match status" value="1"/>
</dbReference>